<dbReference type="Proteomes" id="UP000004095">
    <property type="component" value="Unassembled WGS sequence"/>
</dbReference>
<dbReference type="eggNOG" id="COG1075">
    <property type="taxonomic scope" value="Bacteria"/>
</dbReference>
<name>A1ZY73_MICM2</name>
<dbReference type="EMBL" id="AAWS01000064">
    <property type="protein sequence ID" value="EAY24639.1"/>
    <property type="molecule type" value="Genomic_DNA"/>
</dbReference>
<feature type="chain" id="PRO_5002642540" description="Secretion system C-terminal sorting domain-containing protein" evidence="1">
    <location>
        <begin position="24"/>
        <end position="656"/>
    </location>
</feature>
<evidence type="ECO:0000259" key="2">
    <source>
        <dbReference type="Pfam" id="PF18962"/>
    </source>
</evidence>
<dbReference type="InterPro" id="IPR026444">
    <property type="entry name" value="Secre_tail"/>
</dbReference>
<dbReference type="NCBIfam" id="TIGR04183">
    <property type="entry name" value="Por_Secre_tail"/>
    <property type="match status" value="1"/>
</dbReference>
<gene>
    <name evidence="3" type="ORF">M23134_00591</name>
</gene>
<proteinExistence type="predicted"/>
<evidence type="ECO:0000256" key="1">
    <source>
        <dbReference type="SAM" id="SignalP"/>
    </source>
</evidence>
<protein>
    <recommendedName>
        <fullName evidence="2">Secretion system C-terminal sorting domain-containing protein</fullName>
    </recommendedName>
</protein>
<dbReference type="InterPro" id="IPR029058">
    <property type="entry name" value="AB_hydrolase_fold"/>
</dbReference>
<dbReference type="Gene3D" id="3.40.50.1820">
    <property type="entry name" value="alpha/beta hydrolase"/>
    <property type="match status" value="1"/>
</dbReference>
<keyword evidence="4" id="KW-1185">Reference proteome</keyword>
<dbReference type="OrthoDB" id="9765872at2"/>
<dbReference type="RefSeq" id="WP_002704353.1">
    <property type="nucleotide sequence ID" value="NZ_AAWS01000064.1"/>
</dbReference>
<dbReference type="Pfam" id="PF18962">
    <property type="entry name" value="Por_Secre_tail"/>
    <property type="match status" value="1"/>
</dbReference>
<sequence>MLQKFTYLITLLCLFTINHKALAQFSYQNPGFNFSSIENYGAASQYLLGYPSTKEGIELFPVGTDLYDGNDVNTIYYGRTPSNSSNKPVIVFVHGYASSASVWYTGFDNAYADVYRDGYRSAFVSMTPNKHMWTNGNMLSKMLDQIKSYYGVSKVVIVAWSKGAVDTDAAIVHFGAKSKVSQVFTVGGAHFGTSLAELANARLLALLNIIFMQDNDATKCLQRGYMNYFRSITDNNSNNTVKVTTLGGWGNGPLARLSIPQAILYLAEGSKSKGGNDGVIAYQNAKRPNSTSLFTGLKPKKFLGITYSYDGSDKTDLDHFEVTRGNLFWPHFKSILEGSNQRQQLARTTKSYNPNAVVHSKMQITQSVGGQQEFVVEENAGNITILANDLSSSEQLKVQRVGATGASSEVLRAIPMNKTAKDNKADFYTLGKLAPGKYTIASKEGTPIIILPENGVEMVLNTGLTHEKLVHTNDTPITLSASILQANGSLIGEKVKITATFQRVMDLQLNNVEKVEIPVIFEKKGDHYEASITENLVSGIYHINMNASGKSFSKTLITSIAVTERKTTQVKNGLVSNEELNVFPSPTRGAFTVRMKAQEKASQITIYNRLGAVVKSFAVEANQTTLALDADTLGLPKGMYFIKISNSKLTKRLIVD</sequence>
<comment type="caution">
    <text evidence="3">The sequence shown here is derived from an EMBL/GenBank/DDBJ whole genome shotgun (WGS) entry which is preliminary data.</text>
</comment>
<evidence type="ECO:0000313" key="4">
    <source>
        <dbReference type="Proteomes" id="UP000004095"/>
    </source>
</evidence>
<feature type="signal peptide" evidence="1">
    <location>
        <begin position="1"/>
        <end position="23"/>
    </location>
</feature>
<reference evidence="3 4" key="1">
    <citation type="submission" date="2007-01" db="EMBL/GenBank/DDBJ databases">
        <authorList>
            <person name="Haygood M."/>
            <person name="Podell S."/>
            <person name="Anderson C."/>
            <person name="Hopkinson B."/>
            <person name="Roe K."/>
            <person name="Barbeau K."/>
            <person name="Gaasterland T."/>
            <person name="Ferriera S."/>
            <person name="Johnson J."/>
            <person name="Kravitz S."/>
            <person name="Beeson K."/>
            <person name="Sutton G."/>
            <person name="Rogers Y.-H."/>
            <person name="Friedman R."/>
            <person name="Frazier M."/>
            <person name="Venter J.C."/>
        </authorList>
    </citation>
    <scope>NUCLEOTIDE SEQUENCE [LARGE SCALE GENOMIC DNA]</scope>
    <source>
        <strain evidence="3 4">ATCC 23134</strain>
    </source>
</reference>
<organism evidence="3 4">
    <name type="scientific">Microscilla marina ATCC 23134</name>
    <dbReference type="NCBI Taxonomy" id="313606"/>
    <lineage>
        <taxon>Bacteria</taxon>
        <taxon>Pseudomonadati</taxon>
        <taxon>Bacteroidota</taxon>
        <taxon>Cytophagia</taxon>
        <taxon>Cytophagales</taxon>
        <taxon>Microscillaceae</taxon>
        <taxon>Microscilla</taxon>
    </lineage>
</organism>
<dbReference type="AlphaFoldDB" id="A1ZY73"/>
<feature type="domain" description="Secretion system C-terminal sorting" evidence="2">
    <location>
        <begin position="582"/>
        <end position="655"/>
    </location>
</feature>
<accession>A1ZY73</accession>
<keyword evidence="1" id="KW-0732">Signal</keyword>
<dbReference type="SUPFAM" id="SSF53474">
    <property type="entry name" value="alpha/beta-Hydrolases"/>
    <property type="match status" value="1"/>
</dbReference>
<evidence type="ECO:0000313" key="3">
    <source>
        <dbReference type="EMBL" id="EAY24639.1"/>
    </source>
</evidence>